<comment type="subunit">
    <text evidence="7">Heterotetramer of 2 MoaD subunits and 2 MoaE subunits. Forms a stable heterotetrameric complex of 2 MoaD and 2 MoeB during adenylation of MoaD by MoeB. During catalysis MoaD shuttles between the two heterotetrameric complexes.</text>
</comment>
<dbReference type="PANTHER" id="PTHR33359:SF1">
    <property type="entry name" value="MOLYBDOPTERIN SYNTHASE SULFUR CARRIER SUBUNIT"/>
    <property type="match status" value="1"/>
</dbReference>
<sequence length="194" mass="21264">MSSVLVTSRTESLNSRSPRPTALPISGSLLGPKTTKAMMSIRIKPGKPMFDSMAFTSRAIATHRLMFRIYPKIPADNRSGGWKLSILRHIPLVFASRGSTMTMGEPVGRSVSIVRVNVLWFAELADRMNERETVIELPEGVAVRDLRDRVGDQFGHIADLLDRCMVAINGEYAGPERVLKSGDQVAFIPPVSGG</sequence>
<comment type="pathway">
    <text evidence="1">Cofactor biosynthesis; molybdopterin biosynthesis.</text>
</comment>
<feature type="compositionally biased region" description="Polar residues" evidence="13">
    <location>
        <begin position="1"/>
        <end position="18"/>
    </location>
</feature>
<dbReference type="PANTHER" id="PTHR33359">
    <property type="entry name" value="MOLYBDOPTERIN SYNTHASE SULFUR CARRIER SUBUNIT"/>
    <property type="match status" value="1"/>
</dbReference>
<evidence type="ECO:0000313" key="14">
    <source>
        <dbReference type="EMBL" id="ATY85530.1"/>
    </source>
</evidence>
<dbReference type="FunFam" id="3.10.20.30:FF:000010">
    <property type="entry name" value="Molybdopterin synthase sulfur carrier subunit"/>
    <property type="match status" value="1"/>
</dbReference>
<proteinExistence type="inferred from homology"/>
<accession>A0A2K8NA82</accession>
<dbReference type="InterPro" id="IPR044672">
    <property type="entry name" value="MOCS2A"/>
</dbReference>
<comment type="similarity">
    <text evidence="4">Belongs to the MoaD family.</text>
</comment>
<dbReference type="SUPFAM" id="SSF54285">
    <property type="entry name" value="MoaD/ThiS"/>
    <property type="match status" value="1"/>
</dbReference>
<evidence type="ECO:0000256" key="2">
    <source>
        <dbReference type="ARBA" id="ARBA00022741"/>
    </source>
</evidence>
<dbReference type="InterPro" id="IPR016155">
    <property type="entry name" value="Mopterin_synth/thiamin_S_b"/>
</dbReference>
<protein>
    <recommendedName>
        <fullName evidence="5">Molybdopterin synthase sulfur carrier subunit</fullName>
    </recommendedName>
    <alternativeName>
        <fullName evidence="11">MPT synthase subunit 1</fullName>
    </alternativeName>
    <alternativeName>
        <fullName evidence="8">Molybdenum cofactor biosynthesis protein D</fullName>
    </alternativeName>
    <alternativeName>
        <fullName evidence="10">Molybdopterin-converting factor small subunit</fullName>
    </alternativeName>
    <alternativeName>
        <fullName evidence="9">Molybdopterin-converting factor subunit 1</fullName>
    </alternativeName>
    <alternativeName>
        <fullName evidence="12">Sulfur carrier protein MoaD</fullName>
    </alternativeName>
</protein>
<dbReference type="UniPathway" id="UPA00344"/>
<comment type="function">
    <text evidence="6">Involved in sulfur transfer in the conversion of molybdopterin precursor Z to molybdopterin.</text>
</comment>
<dbReference type="CDD" id="cd00754">
    <property type="entry name" value="Ubl_MoaD"/>
    <property type="match status" value="1"/>
</dbReference>
<dbReference type="Pfam" id="PF02597">
    <property type="entry name" value="ThiS"/>
    <property type="match status" value="1"/>
</dbReference>
<dbReference type="Proteomes" id="UP000231932">
    <property type="component" value="Chromosome"/>
</dbReference>
<dbReference type="GO" id="GO:1990133">
    <property type="term" value="C:molybdopterin adenylyltransferase complex"/>
    <property type="evidence" value="ECO:0007669"/>
    <property type="project" value="TreeGrafter"/>
</dbReference>
<dbReference type="NCBIfam" id="TIGR01682">
    <property type="entry name" value="moaD"/>
    <property type="match status" value="1"/>
</dbReference>
<evidence type="ECO:0000256" key="4">
    <source>
        <dbReference type="ARBA" id="ARBA00024200"/>
    </source>
</evidence>
<reference evidence="15" key="1">
    <citation type="submission" date="2017-11" db="EMBL/GenBank/DDBJ databases">
        <title>Complete Genome Sequence of Kyrpidia sp. Strain EA-1, a thermophilic, hydrogen-oxidizing Bacterium, isolated from the Azores.</title>
        <authorList>
            <person name="Reiner J.E."/>
            <person name="Lapp C.J."/>
            <person name="Bunk B."/>
            <person name="Gescher J."/>
        </authorList>
    </citation>
    <scope>NUCLEOTIDE SEQUENCE [LARGE SCALE GENOMIC DNA]</scope>
    <source>
        <strain evidence="15">EA-1</strain>
    </source>
</reference>
<gene>
    <name evidence="14" type="primary">moaD</name>
    <name evidence="14" type="ORF">CVV65_11835</name>
</gene>
<evidence type="ECO:0000256" key="13">
    <source>
        <dbReference type="SAM" id="MobiDB-lite"/>
    </source>
</evidence>
<evidence type="ECO:0000256" key="3">
    <source>
        <dbReference type="ARBA" id="ARBA00023150"/>
    </source>
</evidence>
<dbReference type="GO" id="GO:0000166">
    <property type="term" value="F:nucleotide binding"/>
    <property type="evidence" value="ECO:0007669"/>
    <property type="project" value="UniProtKB-KW"/>
</dbReference>
<feature type="region of interest" description="Disordered" evidence="13">
    <location>
        <begin position="1"/>
        <end position="24"/>
    </location>
</feature>
<keyword evidence="15" id="KW-1185">Reference proteome</keyword>
<evidence type="ECO:0000256" key="12">
    <source>
        <dbReference type="ARBA" id="ARBA00078992"/>
    </source>
</evidence>
<dbReference type="InterPro" id="IPR003749">
    <property type="entry name" value="ThiS/MoaD-like"/>
</dbReference>
<evidence type="ECO:0000256" key="6">
    <source>
        <dbReference type="ARBA" id="ARBA00054425"/>
    </source>
</evidence>
<dbReference type="KEGG" id="kyr:CVV65_11835"/>
<evidence type="ECO:0000256" key="9">
    <source>
        <dbReference type="ARBA" id="ARBA00076711"/>
    </source>
</evidence>
<evidence type="ECO:0000256" key="11">
    <source>
        <dbReference type="ARBA" id="ARBA00078020"/>
    </source>
</evidence>
<evidence type="ECO:0000256" key="8">
    <source>
        <dbReference type="ARBA" id="ARBA00075076"/>
    </source>
</evidence>
<dbReference type="Gene3D" id="3.10.20.30">
    <property type="match status" value="1"/>
</dbReference>
<keyword evidence="3" id="KW-0501">Molybdenum cofactor biosynthesis</keyword>
<dbReference type="EMBL" id="CP024955">
    <property type="protein sequence ID" value="ATY85530.1"/>
    <property type="molecule type" value="Genomic_DNA"/>
</dbReference>
<dbReference type="InterPro" id="IPR012675">
    <property type="entry name" value="Beta-grasp_dom_sf"/>
</dbReference>
<keyword evidence="2" id="KW-0547">Nucleotide-binding</keyword>
<evidence type="ECO:0000313" key="15">
    <source>
        <dbReference type="Proteomes" id="UP000231932"/>
    </source>
</evidence>
<dbReference type="GO" id="GO:0006777">
    <property type="term" value="P:Mo-molybdopterin cofactor biosynthetic process"/>
    <property type="evidence" value="ECO:0007669"/>
    <property type="project" value="UniProtKB-KW"/>
</dbReference>
<evidence type="ECO:0000256" key="5">
    <source>
        <dbReference type="ARBA" id="ARBA00024247"/>
    </source>
</evidence>
<evidence type="ECO:0000256" key="1">
    <source>
        <dbReference type="ARBA" id="ARBA00005046"/>
    </source>
</evidence>
<evidence type="ECO:0000256" key="10">
    <source>
        <dbReference type="ARBA" id="ARBA00077809"/>
    </source>
</evidence>
<name>A0A2K8NA82_9BACL</name>
<dbReference type="AlphaFoldDB" id="A0A2K8NA82"/>
<evidence type="ECO:0000256" key="7">
    <source>
        <dbReference type="ARBA" id="ARBA00063099"/>
    </source>
</evidence>
<organism evidence="14 15">
    <name type="scientific">Kyrpidia spormannii</name>
    <dbReference type="NCBI Taxonomy" id="2055160"/>
    <lineage>
        <taxon>Bacteria</taxon>
        <taxon>Bacillati</taxon>
        <taxon>Bacillota</taxon>
        <taxon>Bacilli</taxon>
        <taxon>Bacillales</taxon>
        <taxon>Alicyclobacillaceae</taxon>
        <taxon>Kyrpidia</taxon>
    </lineage>
</organism>